<evidence type="ECO:0000313" key="2">
    <source>
        <dbReference type="EMBL" id="MPN05919.1"/>
    </source>
</evidence>
<comment type="caution">
    <text evidence="2">The sequence shown here is derived from an EMBL/GenBank/DDBJ whole genome shotgun (WGS) entry which is preliminary data.</text>
</comment>
<keyword evidence="1" id="KW-0812">Transmembrane</keyword>
<proteinExistence type="predicted"/>
<evidence type="ECO:0008006" key="3">
    <source>
        <dbReference type="Google" id="ProtNLM"/>
    </source>
</evidence>
<organism evidence="2">
    <name type="scientific">bioreactor metagenome</name>
    <dbReference type="NCBI Taxonomy" id="1076179"/>
    <lineage>
        <taxon>unclassified sequences</taxon>
        <taxon>metagenomes</taxon>
        <taxon>ecological metagenomes</taxon>
    </lineage>
</organism>
<evidence type="ECO:0000256" key="1">
    <source>
        <dbReference type="SAM" id="Phobius"/>
    </source>
</evidence>
<keyword evidence="1" id="KW-1133">Transmembrane helix</keyword>
<feature type="transmembrane region" description="Helical" evidence="1">
    <location>
        <begin position="155"/>
        <end position="173"/>
    </location>
</feature>
<dbReference type="AlphaFoldDB" id="A0A645EXM4"/>
<reference evidence="2" key="1">
    <citation type="submission" date="2019-08" db="EMBL/GenBank/DDBJ databases">
        <authorList>
            <person name="Kucharzyk K."/>
            <person name="Murdoch R.W."/>
            <person name="Higgins S."/>
            <person name="Loffler F."/>
        </authorList>
    </citation>
    <scope>NUCLEOTIDE SEQUENCE</scope>
</reference>
<feature type="transmembrane region" description="Helical" evidence="1">
    <location>
        <begin position="126"/>
        <end position="148"/>
    </location>
</feature>
<dbReference type="EMBL" id="VSSQ01051807">
    <property type="protein sequence ID" value="MPN05919.1"/>
    <property type="molecule type" value="Genomic_DNA"/>
</dbReference>
<feature type="transmembrane region" description="Helical" evidence="1">
    <location>
        <begin position="179"/>
        <end position="198"/>
    </location>
</feature>
<keyword evidence="1" id="KW-0472">Membrane</keyword>
<accession>A0A645EXM4</accession>
<sequence>MRESKVSLMSVFPKQTMLSYGEKRVVPLMNYILLTLLPLFLVRFSKTPSLSAANGQFMLFEAEAYKQIKPHAVLKAEKVEDIRIAQLFKKLKFRMACLTGSDDINCRMYQSYEDALNGFSKNVTMFFGNSYVLALLFWLITTWGFIPVLTALPALWFWLLTLIVLLTRVFVSVASRQQIVSNLILIIPQQLSLGIIIFKSLQYKIRGNYEWKGRNI</sequence>
<gene>
    <name evidence="2" type="ORF">SDC9_153173</name>
</gene>
<name>A0A645EXM4_9ZZZZ</name>
<protein>
    <recommendedName>
        <fullName evidence="3">Glycosyltransferase 2-like domain-containing protein</fullName>
    </recommendedName>
</protein>